<organism evidence="1 2">
    <name type="scientific">Racocetra persica</name>
    <dbReference type="NCBI Taxonomy" id="160502"/>
    <lineage>
        <taxon>Eukaryota</taxon>
        <taxon>Fungi</taxon>
        <taxon>Fungi incertae sedis</taxon>
        <taxon>Mucoromycota</taxon>
        <taxon>Glomeromycotina</taxon>
        <taxon>Glomeromycetes</taxon>
        <taxon>Diversisporales</taxon>
        <taxon>Gigasporaceae</taxon>
        <taxon>Racocetra</taxon>
    </lineage>
</organism>
<evidence type="ECO:0000313" key="1">
    <source>
        <dbReference type="EMBL" id="CAG8849775.1"/>
    </source>
</evidence>
<comment type="caution">
    <text evidence="1">The sequence shown here is derived from an EMBL/GenBank/DDBJ whole genome shotgun (WGS) entry which is preliminary data.</text>
</comment>
<sequence length="99" mass="11722">QHRWNLADVIVVTWRATYQEIVQRGLRPTHPLIKIWKEETKRKFPEMEPTPQLPDKRNKIDENSASQEPQMRGSTMYIPLSELTQELDVLRKVAELEIT</sequence>
<evidence type="ECO:0000313" key="2">
    <source>
        <dbReference type="Proteomes" id="UP000789920"/>
    </source>
</evidence>
<protein>
    <submittedName>
        <fullName evidence="1">932_t:CDS:1</fullName>
    </submittedName>
</protein>
<proteinExistence type="predicted"/>
<dbReference type="Proteomes" id="UP000789920">
    <property type="component" value="Unassembled WGS sequence"/>
</dbReference>
<name>A0ACA9SX05_9GLOM</name>
<feature type="non-terminal residue" evidence="1">
    <location>
        <position position="1"/>
    </location>
</feature>
<feature type="non-terminal residue" evidence="1">
    <location>
        <position position="99"/>
    </location>
</feature>
<accession>A0ACA9SX05</accession>
<dbReference type="EMBL" id="CAJVQC010167321">
    <property type="protein sequence ID" value="CAG8849775.1"/>
    <property type="molecule type" value="Genomic_DNA"/>
</dbReference>
<gene>
    <name evidence="1" type="ORF">RPERSI_LOCUS35763</name>
</gene>
<reference evidence="1" key="1">
    <citation type="submission" date="2021-06" db="EMBL/GenBank/DDBJ databases">
        <authorList>
            <person name="Kallberg Y."/>
            <person name="Tangrot J."/>
            <person name="Rosling A."/>
        </authorList>
    </citation>
    <scope>NUCLEOTIDE SEQUENCE</scope>
    <source>
        <strain evidence="1">MA461A</strain>
    </source>
</reference>
<keyword evidence="2" id="KW-1185">Reference proteome</keyword>